<evidence type="ECO:0000313" key="3">
    <source>
        <dbReference type="Proteomes" id="UP000724874"/>
    </source>
</evidence>
<name>A0A9P5NW17_GYMJU</name>
<comment type="caution">
    <text evidence="2">The sequence shown here is derived from an EMBL/GenBank/DDBJ whole genome shotgun (WGS) entry which is preliminary data.</text>
</comment>
<reference evidence="2" key="1">
    <citation type="submission" date="2020-11" db="EMBL/GenBank/DDBJ databases">
        <authorList>
            <consortium name="DOE Joint Genome Institute"/>
            <person name="Ahrendt S."/>
            <person name="Riley R."/>
            <person name="Andreopoulos W."/>
            <person name="LaButti K."/>
            <person name="Pangilinan J."/>
            <person name="Ruiz-duenas F.J."/>
            <person name="Barrasa J.M."/>
            <person name="Sanchez-Garcia M."/>
            <person name="Camarero S."/>
            <person name="Miyauchi S."/>
            <person name="Serrano A."/>
            <person name="Linde D."/>
            <person name="Babiker R."/>
            <person name="Drula E."/>
            <person name="Ayuso-Fernandez I."/>
            <person name="Pacheco R."/>
            <person name="Padilla G."/>
            <person name="Ferreira P."/>
            <person name="Barriuso J."/>
            <person name="Kellner H."/>
            <person name="Castanera R."/>
            <person name="Alfaro M."/>
            <person name="Ramirez L."/>
            <person name="Pisabarro A.G."/>
            <person name="Kuo A."/>
            <person name="Tritt A."/>
            <person name="Lipzen A."/>
            <person name="He G."/>
            <person name="Yan M."/>
            <person name="Ng V."/>
            <person name="Cullen D."/>
            <person name="Martin F."/>
            <person name="Rosso M.-N."/>
            <person name="Henrissat B."/>
            <person name="Hibbett D."/>
            <person name="Martinez A.T."/>
            <person name="Grigoriev I.V."/>
        </authorList>
    </citation>
    <scope>NUCLEOTIDE SEQUENCE</scope>
    <source>
        <strain evidence="2">AH 44721</strain>
    </source>
</reference>
<feature type="compositionally biased region" description="Acidic residues" evidence="1">
    <location>
        <begin position="115"/>
        <end position="159"/>
    </location>
</feature>
<sequence>MESVDDDVNVGYDGLNNDIASVLDPQHFGFKGYYYHSVPQPTAPNPCIKISGLGVVGLPLNEREALAIASYASIPMSNAQKKVVKDTMRTMELCLKLGLSVNEKARTNVKAKNDTDDEMDEDNDDEMDEDNKDGTDEDIDDDMDEATDDEVHEDTDNEKDAEQGMNVNSQPHFLQLRELRLCGKGYSCVSSENDSLSTTDALGTAIVILPSEYSGGQIELSYSSLKWTVDFSSQSPFGTTILASYKEVQSQMQPITSGYQLALVYELELPSTVNFPRPSASDPGKPLQQLESILKKWKQTTPKRLSYDGHIAYVLEQDYGNEALKQGEVCLDGVDRQRAAIVRDAAEKQKFKVLLATVEMYRCGQVDETWVDDDDVPPMSSGHGVTDRTSIKGFVDLDGNALPAVGTIKFDKGQSLIPRDPFNDKEPDSYDLSEWGSLEHIYRRTVLVLMPEDNLSTFYWSVGGIKYAMKQLENYTIPPSAKDTAWAERILYHLDNLSSSEKSKDVLKPLLNMSLDWSNARMWNKLMEERACGLHMLKIDDVVRAWKAFGFEVVQKSIETILARSSAEETLDLLYDLPRRISTEDATNVLAWCRANSEKTLSSLKPYIPTILHAIQKVGIEEFKRLVWPNILKLSPEFDFSLKLAQALRENRESILQRQREILAQPPFQGIVPDGWPPVDLAPYEAEIDEMIEHCLQQASSLWFVPAGEPSQPFGHSSDQHNPIAQARRKEKQTVNRIIQILTNATAYDHQEVCRKLFDNILKSPGSFEVKFTRLYNPLISRLPEVLQNSPRDICSSPFVDFLRAIIATYLHDILGEKTKLRNYRLQKVGCGCEKCGSLDVFMLDPSEHEYTFKLGRKVHNHLEKSLRRVPELCTFRTIRSGNAPLGLQVTKLPEIMRLSTWEGRVEEATALLAKIGPDDVIARIMGARYQDVKDALAGSRPFGSSKPLSNAAAAGVDVTSSSSVAKKRKLAELDCD</sequence>
<keyword evidence="3" id="KW-1185">Reference proteome</keyword>
<evidence type="ECO:0000313" key="2">
    <source>
        <dbReference type="EMBL" id="KAF8908615.1"/>
    </source>
</evidence>
<protein>
    <submittedName>
        <fullName evidence="2">Uncharacterized protein</fullName>
    </submittedName>
</protein>
<evidence type="ECO:0000256" key="1">
    <source>
        <dbReference type="SAM" id="MobiDB-lite"/>
    </source>
</evidence>
<feature type="region of interest" description="Disordered" evidence="1">
    <location>
        <begin position="943"/>
        <end position="964"/>
    </location>
</feature>
<dbReference type="EMBL" id="JADNYJ010000011">
    <property type="protein sequence ID" value="KAF8908615.1"/>
    <property type="molecule type" value="Genomic_DNA"/>
</dbReference>
<dbReference type="AlphaFoldDB" id="A0A9P5NW17"/>
<feature type="region of interest" description="Disordered" evidence="1">
    <location>
        <begin position="108"/>
        <end position="168"/>
    </location>
</feature>
<accession>A0A9P5NW17</accession>
<dbReference type="OrthoDB" id="3266192at2759"/>
<dbReference type="Proteomes" id="UP000724874">
    <property type="component" value="Unassembled WGS sequence"/>
</dbReference>
<proteinExistence type="predicted"/>
<gene>
    <name evidence="2" type="ORF">CPB84DRAFT_1959237</name>
</gene>
<dbReference type="PANTHER" id="PTHR33099:SF7">
    <property type="entry name" value="MYND-TYPE DOMAIN-CONTAINING PROTEIN"/>
    <property type="match status" value="1"/>
</dbReference>
<organism evidence="2 3">
    <name type="scientific">Gymnopilus junonius</name>
    <name type="common">Spectacular rustgill mushroom</name>
    <name type="synonym">Gymnopilus spectabilis subsp. junonius</name>
    <dbReference type="NCBI Taxonomy" id="109634"/>
    <lineage>
        <taxon>Eukaryota</taxon>
        <taxon>Fungi</taxon>
        <taxon>Dikarya</taxon>
        <taxon>Basidiomycota</taxon>
        <taxon>Agaricomycotina</taxon>
        <taxon>Agaricomycetes</taxon>
        <taxon>Agaricomycetidae</taxon>
        <taxon>Agaricales</taxon>
        <taxon>Agaricineae</taxon>
        <taxon>Hymenogastraceae</taxon>
        <taxon>Gymnopilus</taxon>
    </lineage>
</organism>
<dbReference type="PANTHER" id="PTHR33099">
    <property type="entry name" value="FE2OG DIOXYGENASE DOMAIN-CONTAINING PROTEIN"/>
    <property type="match status" value="1"/>
</dbReference>